<dbReference type="Gene3D" id="2.60.40.10">
    <property type="entry name" value="Immunoglobulins"/>
    <property type="match status" value="1"/>
</dbReference>
<feature type="domain" description="Pesticidal crystal protein Cry22Aa Ig-like" evidence="2">
    <location>
        <begin position="84"/>
        <end position="155"/>
    </location>
</feature>
<dbReference type="AlphaFoldDB" id="A0A4Q2K997"/>
<dbReference type="InterPro" id="IPR032179">
    <property type="entry name" value="Cry22Aa_Ig-like"/>
</dbReference>
<evidence type="ECO:0000256" key="1">
    <source>
        <dbReference type="SAM" id="Phobius"/>
    </source>
</evidence>
<dbReference type="EMBL" id="SDOZ01000005">
    <property type="protein sequence ID" value="RXZ57865.1"/>
    <property type="molecule type" value="Genomic_DNA"/>
</dbReference>
<keyword evidence="1" id="KW-1133">Transmembrane helix</keyword>
<evidence type="ECO:0000313" key="4">
    <source>
        <dbReference type="Proteomes" id="UP000291269"/>
    </source>
</evidence>
<dbReference type="Proteomes" id="UP000291269">
    <property type="component" value="Unassembled WGS sequence"/>
</dbReference>
<evidence type="ECO:0000313" key="3">
    <source>
        <dbReference type="EMBL" id="RXZ57865.1"/>
    </source>
</evidence>
<keyword evidence="4" id="KW-1185">Reference proteome</keyword>
<organism evidence="3 4">
    <name type="scientific">Candidatus Borkfalkia ceftriaxoniphila</name>
    <dbReference type="NCBI Taxonomy" id="2508949"/>
    <lineage>
        <taxon>Bacteria</taxon>
        <taxon>Bacillati</taxon>
        <taxon>Bacillota</taxon>
        <taxon>Clostridia</taxon>
        <taxon>Christensenellales</taxon>
        <taxon>Christensenellaceae</taxon>
        <taxon>Candidatus Borkfalkia</taxon>
    </lineage>
</organism>
<reference evidence="3 4" key="1">
    <citation type="journal article" date="2019" name="Gut">
        <title>Antibiotics-induced monodominance of a novel gut bacterial order.</title>
        <authorList>
            <person name="Hildebrand F."/>
            <person name="Moitinho-Silva L."/>
            <person name="Blasche S."/>
            <person name="Jahn M.T."/>
            <person name="Gossmann T.I."/>
            <person name="Heuerta-Cepas J."/>
            <person name="Hercog R."/>
            <person name="Luetge M."/>
            <person name="Bahram M."/>
            <person name="Pryszlak A."/>
            <person name="Alves R.J."/>
            <person name="Waszak S.M."/>
            <person name="Zhu A."/>
            <person name="Ye L."/>
            <person name="Costea P.I."/>
            <person name="Aalvink S."/>
            <person name="Belzer C."/>
            <person name="Forslund S.K."/>
            <person name="Sunagawa S."/>
            <person name="Hentschel U."/>
            <person name="Merten C."/>
            <person name="Patil K.R."/>
            <person name="Benes V."/>
            <person name="Bork P."/>
        </authorList>
    </citation>
    <scope>NUCLEOTIDE SEQUENCE [LARGE SCALE GENOMIC DNA]</scope>
    <source>
        <strain evidence="3 4">HDS1380</strain>
    </source>
</reference>
<protein>
    <submittedName>
        <fullName evidence="3">DUF5011 domain-containing protein</fullName>
    </submittedName>
</protein>
<dbReference type="InterPro" id="IPR013783">
    <property type="entry name" value="Ig-like_fold"/>
</dbReference>
<keyword evidence="1" id="KW-0812">Transmembrane</keyword>
<evidence type="ECO:0000259" key="2">
    <source>
        <dbReference type="Pfam" id="PF16403"/>
    </source>
</evidence>
<feature type="transmembrane region" description="Helical" evidence="1">
    <location>
        <begin position="16"/>
        <end position="36"/>
    </location>
</feature>
<proteinExistence type="predicted"/>
<sequence length="164" mass="18434">MDFLSFFMQIFLRDCVYKPIILCYNICNFILEVRMAKKSKAQKQVEKTVKKTHKATVVLAVLFLLIGIAAGVGASWFLTKDDTFELNGEKVIRLTVGDTYEEQGAKAISFGKDISSKVQISGDKPDLAVAGEYQIVYKVDDFRYKDYQLVRRVVVEDAGGETNG</sequence>
<keyword evidence="1" id="KW-0472">Membrane</keyword>
<gene>
    <name evidence="3" type="ORF">ESZ91_10955</name>
</gene>
<dbReference type="Pfam" id="PF16403">
    <property type="entry name" value="Bact_surface_Ig-like"/>
    <property type="match status" value="1"/>
</dbReference>
<feature type="transmembrane region" description="Helical" evidence="1">
    <location>
        <begin position="57"/>
        <end position="78"/>
    </location>
</feature>
<accession>A0A4Q2K997</accession>
<comment type="caution">
    <text evidence="3">The sequence shown here is derived from an EMBL/GenBank/DDBJ whole genome shotgun (WGS) entry which is preliminary data.</text>
</comment>
<name>A0A4Q2K997_9FIRM</name>